<organism evidence="2">
    <name type="scientific">viral metagenome</name>
    <dbReference type="NCBI Taxonomy" id="1070528"/>
    <lineage>
        <taxon>unclassified sequences</taxon>
        <taxon>metagenomes</taxon>
        <taxon>organismal metagenomes</taxon>
    </lineage>
</organism>
<evidence type="ECO:0000259" key="1">
    <source>
        <dbReference type="Pfam" id="PF14279"/>
    </source>
</evidence>
<dbReference type="Gene3D" id="1.10.30.50">
    <property type="match status" value="1"/>
</dbReference>
<dbReference type="EMBL" id="MN740401">
    <property type="protein sequence ID" value="QHU04470.1"/>
    <property type="molecule type" value="Genomic_DNA"/>
</dbReference>
<dbReference type="InterPro" id="IPR003615">
    <property type="entry name" value="HNH_nuc"/>
</dbReference>
<proteinExistence type="predicted"/>
<dbReference type="InterPro" id="IPR029471">
    <property type="entry name" value="HNH_5"/>
</dbReference>
<sequence>MAHKQKIPGALREQVWIYRCGHVFSCPCTIVWCQNRMNVFDFECGHDVPESKGGKTTLDNLYPICRRCNGSMGNRFTIKEWNAKFADRRPWYSKVYRYCCGRR</sequence>
<feature type="domain" description="HNH endonuclease 5" evidence="1">
    <location>
        <begin position="33"/>
        <end position="76"/>
    </location>
</feature>
<evidence type="ECO:0000313" key="2">
    <source>
        <dbReference type="EMBL" id="QHU04470.1"/>
    </source>
</evidence>
<accession>A0A6C0JI27</accession>
<dbReference type="CDD" id="cd00085">
    <property type="entry name" value="HNHc"/>
    <property type="match status" value="1"/>
</dbReference>
<reference evidence="2" key="1">
    <citation type="journal article" date="2020" name="Nature">
        <title>Giant virus diversity and host interactions through global metagenomics.</title>
        <authorList>
            <person name="Schulz F."/>
            <person name="Roux S."/>
            <person name="Paez-Espino D."/>
            <person name="Jungbluth S."/>
            <person name="Walsh D.A."/>
            <person name="Denef V.J."/>
            <person name="McMahon K.D."/>
            <person name="Konstantinidis K.T."/>
            <person name="Eloe-Fadrosh E.A."/>
            <person name="Kyrpides N.C."/>
            <person name="Woyke T."/>
        </authorList>
    </citation>
    <scope>NUCLEOTIDE SEQUENCE</scope>
    <source>
        <strain evidence="2">GVMAG-M-3300027708-51</strain>
    </source>
</reference>
<name>A0A6C0JI27_9ZZZZ</name>
<protein>
    <recommendedName>
        <fullName evidence="1">HNH endonuclease 5 domain-containing protein</fullName>
    </recommendedName>
</protein>
<dbReference type="Pfam" id="PF14279">
    <property type="entry name" value="HNH_5"/>
    <property type="match status" value="1"/>
</dbReference>
<dbReference type="AlphaFoldDB" id="A0A6C0JI27"/>